<organism evidence="2 3">
    <name type="scientific">Chitinophaga dinghuensis</name>
    <dbReference type="NCBI Taxonomy" id="1539050"/>
    <lineage>
        <taxon>Bacteria</taxon>
        <taxon>Pseudomonadati</taxon>
        <taxon>Bacteroidota</taxon>
        <taxon>Chitinophagia</taxon>
        <taxon>Chitinophagales</taxon>
        <taxon>Chitinophagaceae</taxon>
        <taxon>Chitinophaga</taxon>
    </lineage>
</organism>
<dbReference type="EMBL" id="QLMA01000003">
    <property type="protein sequence ID" value="RAJ83677.1"/>
    <property type="molecule type" value="Genomic_DNA"/>
</dbReference>
<gene>
    <name evidence="2" type="ORF">CLV59_103649</name>
</gene>
<dbReference type="Gene3D" id="3.40.1580.10">
    <property type="entry name" value="SMI1/KNR4-like"/>
    <property type="match status" value="1"/>
</dbReference>
<protein>
    <submittedName>
        <fullName evidence="2">SMI1/KNR4 family protein SUKH-1</fullName>
    </submittedName>
</protein>
<dbReference type="RefSeq" id="WP_111592310.1">
    <property type="nucleotide sequence ID" value="NZ_QLMA01000003.1"/>
</dbReference>
<feature type="domain" description="Knr4/Smi1-like" evidence="1">
    <location>
        <begin position="40"/>
        <end position="192"/>
    </location>
</feature>
<sequence>MQPFGEQIERIKKKLKIADKKDSARKVFGATSHKYHINKPIAESVVRQFEDEHHITLPACYKAFLCQIGNGGTSHLQSAAGPFYGIYPLGESLDELCEPMYLSHPVKIFPYLTDEYWTELTKLIDDDNISDEDFDVAMGNMFAGIMPIGTQGCSYIHGLVLNGPHAGKVVYLDQDRQKPKFTFEDNFLDWYERWLNEVISGELLDDRKGWFGYTMGDDVQTLLEKNRSAVDEAIKSDCLAGILSKVYIDTAHLKIFENEYQLATENYKKEWLQILTKFSYEVAKPYLATYGNLLHVYQFVCWYAREKSEEWLEHITQHIHLITDRETFRFATYLLDETNIDYGPLIVPMTLNDDLEIRRSAFYTLGKLQNKATYISAFINGLNDSSSQVVHTTLQALQDVKDKRLLPHYKKIADRVPQEPNHVLTNLEWRLKEHGLTLSKIKNMNF</sequence>
<dbReference type="InterPro" id="IPR018958">
    <property type="entry name" value="Knr4/Smi1-like_dom"/>
</dbReference>
<evidence type="ECO:0000313" key="3">
    <source>
        <dbReference type="Proteomes" id="UP000249819"/>
    </source>
</evidence>
<dbReference type="OrthoDB" id="1190024at2"/>
<dbReference type="Gene3D" id="1.25.10.10">
    <property type="entry name" value="Leucine-rich Repeat Variant"/>
    <property type="match status" value="1"/>
</dbReference>
<dbReference type="SUPFAM" id="SSF48371">
    <property type="entry name" value="ARM repeat"/>
    <property type="match status" value="1"/>
</dbReference>
<dbReference type="SUPFAM" id="SSF160631">
    <property type="entry name" value="SMI1/KNR4-like"/>
    <property type="match status" value="1"/>
</dbReference>
<keyword evidence="3" id="KW-1185">Reference proteome</keyword>
<accession>A0A327W392</accession>
<dbReference type="InterPro" id="IPR037883">
    <property type="entry name" value="Knr4/Smi1-like_sf"/>
</dbReference>
<comment type="caution">
    <text evidence="2">The sequence shown here is derived from an EMBL/GenBank/DDBJ whole genome shotgun (WGS) entry which is preliminary data.</text>
</comment>
<evidence type="ECO:0000313" key="2">
    <source>
        <dbReference type="EMBL" id="RAJ83677.1"/>
    </source>
</evidence>
<dbReference type="InterPro" id="IPR011989">
    <property type="entry name" value="ARM-like"/>
</dbReference>
<evidence type="ECO:0000259" key="1">
    <source>
        <dbReference type="Pfam" id="PF09346"/>
    </source>
</evidence>
<reference evidence="2 3" key="1">
    <citation type="submission" date="2018-06" db="EMBL/GenBank/DDBJ databases">
        <title>Genomic Encyclopedia of Archaeal and Bacterial Type Strains, Phase II (KMG-II): from individual species to whole genera.</title>
        <authorList>
            <person name="Goeker M."/>
        </authorList>
    </citation>
    <scope>NUCLEOTIDE SEQUENCE [LARGE SCALE GENOMIC DNA]</scope>
    <source>
        <strain evidence="2 3">DSM 29821</strain>
    </source>
</reference>
<dbReference type="Pfam" id="PF09346">
    <property type="entry name" value="SMI1_KNR4"/>
    <property type="match status" value="1"/>
</dbReference>
<dbReference type="Proteomes" id="UP000249819">
    <property type="component" value="Unassembled WGS sequence"/>
</dbReference>
<dbReference type="InterPro" id="IPR016024">
    <property type="entry name" value="ARM-type_fold"/>
</dbReference>
<proteinExistence type="predicted"/>
<dbReference type="AlphaFoldDB" id="A0A327W392"/>
<name>A0A327W392_9BACT</name>